<organism evidence="4">
    <name type="scientific">Leptosphaeria maculans (strain JN3 / isolate v23.1.3 / race Av1-4-5-6-7-8)</name>
    <name type="common">Blackleg fungus</name>
    <name type="synonym">Phoma lingam</name>
    <dbReference type="NCBI Taxonomy" id="985895"/>
    <lineage>
        <taxon>Eukaryota</taxon>
        <taxon>Fungi</taxon>
        <taxon>Dikarya</taxon>
        <taxon>Ascomycota</taxon>
        <taxon>Pezizomycotina</taxon>
        <taxon>Dothideomycetes</taxon>
        <taxon>Pleosporomycetidae</taxon>
        <taxon>Pleosporales</taxon>
        <taxon>Pleosporineae</taxon>
        <taxon>Leptosphaeriaceae</taxon>
        <taxon>Plenodomus</taxon>
        <taxon>Plenodomus lingam/Leptosphaeria maculans species complex</taxon>
    </lineage>
</organism>
<feature type="compositionally biased region" description="Basic and acidic residues" evidence="2">
    <location>
        <begin position="429"/>
        <end position="440"/>
    </location>
</feature>
<evidence type="ECO:0008006" key="5">
    <source>
        <dbReference type="Google" id="ProtNLM"/>
    </source>
</evidence>
<dbReference type="GO" id="GO:0031578">
    <property type="term" value="P:mitotic spindle orientation checkpoint signaling"/>
    <property type="evidence" value="ECO:0007669"/>
    <property type="project" value="TreeGrafter"/>
</dbReference>
<dbReference type="HOGENOM" id="CLU_005577_2_1_1"/>
<dbReference type="PANTHER" id="PTHR37271">
    <property type="entry name" value="KARYOGAMY PROTEIN KAR9"/>
    <property type="match status" value="1"/>
</dbReference>
<dbReference type="GeneID" id="13285611"/>
<gene>
    <name evidence="3" type="ORF">LEMA_P122600.1</name>
</gene>
<keyword evidence="4" id="KW-1185">Reference proteome</keyword>
<dbReference type="eggNOG" id="ENOG502QUB2">
    <property type="taxonomic scope" value="Eukaryota"/>
</dbReference>
<feature type="compositionally biased region" description="Polar residues" evidence="2">
    <location>
        <begin position="944"/>
        <end position="964"/>
    </location>
</feature>
<evidence type="ECO:0000256" key="1">
    <source>
        <dbReference type="SAM" id="Coils"/>
    </source>
</evidence>
<feature type="region of interest" description="Disordered" evidence="2">
    <location>
        <begin position="944"/>
        <end position="1247"/>
    </location>
</feature>
<feature type="region of interest" description="Disordered" evidence="2">
    <location>
        <begin position="78"/>
        <end position="100"/>
    </location>
</feature>
<dbReference type="GO" id="GO:0051293">
    <property type="term" value="P:establishment of spindle localization"/>
    <property type="evidence" value="ECO:0007669"/>
    <property type="project" value="TreeGrafter"/>
</dbReference>
<dbReference type="GO" id="GO:0005816">
    <property type="term" value="C:spindle pole body"/>
    <property type="evidence" value="ECO:0007669"/>
    <property type="project" value="TreeGrafter"/>
</dbReference>
<dbReference type="VEuPathDB" id="FungiDB:LEMA_P122600.1"/>
<feature type="compositionally biased region" description="Pro residues" evidence="2">
    <location>
        <begin position="464"/>
        <end position="479"/>
    </location>
</feature>
<dbReference type="AlphaFoldDB" id="E4ZSA1"/>
<feature type="compositionally biased region" description="Basic and acidic residues" evidence="2">
    <location>
        <begin position="330"/>
        <end position="358"/>
    </location>
</feature>
<keyword evidence="1" id="KW-0175">Coiled coil</keyword>
<evidence type="ECO:0000313" key="4">
    <source>
        <dbReference type="Proteomes" id="UP000002668"/>
    </source>
</evidence>
<dbReference type="EMBL" id="FP929121">
    <property type="protein sequence ID" value="CBX94281.1"/>
    <property type="molecule type" value="Genomic_DNA"/>
</dbReference>
<feature type="coiled-coil region" evidence="1">
    <location>
        <begin position="791"/>
        <end position="821"/>
    </location>
</feature>
<reference evidence="4" key="1">
    <citation type="journal article" date="2011" name="Nat. Commun.">
        <title>Effector diversification within compartments of the Leptosphaeria maculans genome affected by Repeat-Induced Point mutations.</title>
        <authorList>
            <person name="Rouxel T."/>
            <person name="Grandaubert J."/>
            <person name="Hane J.K."/>
            <person name="Hoede C."/>
            <person name="van de Wouw A.P."/>
            <person name="Couloux A."/>
            <person name="Dominguez V."/>
            <person name="Anthouard V."/>
            <person name="Bally P."/>
            <person name="Bourras S."/>
            <person name="Cozijnsen A.J."/>
            <person name="Ciuffetti L.M."/>
            <person name="Degrave A."/>
            <person name="Dilmaghani A."/>
            <person name="Duret L."/>
            <person name="Fudal I."/>
            <person name="Goodwin S.B."/>
            <person name="Gout L."/>
            <person name="Glaser N."/>
            <person name="Linglin J."/>
            <person name="Kema G.H.J."/>
            <person name="Lapalu N."/>
            <person name="Lawrence C.B."/>
            <person name="May K."/>
            <person name="Meyer M."/>
            <person name="Ollivier B."/>
            <person name="Poulain J."/>
            <person name="Schoch C.L."/>
            <person name="Simon A."/>
            <person name="Spatafora J.W."/>
            <person name="Stachowiak A."/>
            <person name="Turgeon B.G."/>
            <person name="Tyler B.M."/>
            <person name="Vincent D."/>
            <person name="Weissenbach J."/>
            <person name="Amselem J."/>
            <person name="Quesneville H."/>
            <person name="Oliver R.P."/>
            <person name="Wincker P."/>
            <person name="Balesdent M.-H."/>
            <person name="Howlett B.J."/>
        </authorList>
    </citation>
    <scope>NUCLEOTIDE SEQUENCE [LARGE SCALE GENOMIC DNA]</scope>
    <source>
        <strain evidence="4">JN3 / isolate v23.1.3 / race Av1-4-5-6-7-8</strain>
    </source>
</reference>
<feature type="compositionally biased region" description="Low complexity" evidence="2">
    <location>
        <begin position="1"/>
        <end position="18"/>
    </location>
</feature>
<feature type="compositionally biased region" description="Polar residues" evidence="2">
    <location>
        <begin position="1108"/>
        <end position="1117"/>
    </location>
</feature>
<feature type="compositionally biased region" description="Basic and acidic residues" evidence="2">
    <location>
        <begin position="1153"/>
        <end position="1167"/>
    </location>
</feature>
<feature type="compositionally biased region" description="Low complexity" evidence="2">
    <location>
        <begin position="1227"/>
        <end position="1241"/>
    </location>
</feature>
<dbReference type="GO" id="GO:0043332">
    <property type="term" value="C:mating projection tip"/>
    <property type="evidence" value="ECO:0007669"/>
    <property type="project" value="TreeGrafter"/>
</dbReference>
<feature type="compositionally biased region" description="Basic and acidic residues" evidence="2">
    <location>
        <begin position="298"/>
        <end position="321"/>
    </location>
</feature>
<dbReference type="GO" id="GO:0005938">
    <property type="term" value="C:cell cortex"/>
    <property type="evidence" value="ECO:0007669"/>
    <property type="project" value="TreeGrafter"/>
</dbReference>
<dbReference type="InParanoid" id="E4ZSA1"/>
<dbReference type="InterPro" id="IPR013889">
    <property type="entry name" value="Karyogamy_KAR9"/>
</dbReference>
<protein>
    <recommendedName>
        <fullName evidence="5">KAR9-domain-containing protein</fullName>
    </recommendedName>
</protein>
<dbReference type="STRING" id="985895.E4ZSA1"/>
<dbReference type="GO" id="GO:0030473">
    <property type="term" value="P:nuclear migration along microtubule"/>
    <property type="evidence" value="ECO:0007669"/>
    <property type="project" value="TreeGrafter"/>
</dbReference>
<feature type="compositionally biased region" description="Low complexity" evidence="2">
    <location>
        <begin position="451"/>
        <end position="463"/>
    </location>
</feature>
<sequence>MTNSAASHPASSHQSSPATAVTFSSLEDRPRLPAKRTPLDSSNVTKLDTSYDYYSRNNNNVDINTTNNTHINTTTTTNNNTHINNHNTNNNNNYNNYNNNNYNNTNNNNTNNNTNTTTTTNNTHINNHNNTTTTTSPNTTAGATAPDTSYRPKHARNLSTASITSASSLRNALPQLDTPTKLARNVSPGLLARMKFLNQQTTDAANKSVDVGRIEDDKIRKLDEFHRDRSWSVDRRGAAWNGLHAQPESAAVAVAEPVAGEGLQEGVGRLDRSKVTRSRQVSRDSDAELKGAPSVGRIDADKLRRLDESHRHRSLTIERRGTAWSGGGKKGKEQQETRQEQQETRQEQQETRQEQREEQEQEDASSIPPSEPGKSDSTPLPSLPSPASSSSPPPSTATMEPDFASDHSSVVSTSDKVLPSESEADEAMDMQKYRLPDITKPKTLNTPVPPAETNTTNTTDTPPSRAPTPPPKDTPPIPPAEEASVLDDHNGIDIASYFEKRQLHRANSIYTLSKASFTNQIQQLTSMKLPPTTIASEITALASSTLAGRALHKAAHDIMLWIAKTKEVLHGLDAEDDVEWAAAAGREGLAEVDAAIGKFEGLVTVYITAIEDLQARPDIAALPSKDQATLVSQMEDIVSNWSEIKQTLKGIKNQVEIAMEWEELWNNVLGEIGFEVENLSRLVFEMEERRHRVISDSIAEAPEKFDIAELETIVEETPRKARMMNNRFSMPLPPTLSVQSPISPIPQIEQENSRLLALFAKLQPLRASLDFLPMRLTAFQMRASSLFPSACDELNRRKEQLEEQEKKLEAEADALREELGEDKWVHSFRQAGSKAVAMYESCMKSIDRLTQAIQDNDEEKLPARIATYKDKKSHYPPSMRRVLELIDIEMKHRSTVNGEILRIQQDVRSKVTDLENVTKDMDAVLADFTASRKLRDSVSTVLSARTEASSARETPNSSPASSVVLSRKSSDYSNLRLSSQKPRQSSFATPRSSLAPDNRRYSSINLGPSGPSYSVPKAPLNRLDLTPSRAGSSTPTRHSRIPQTERPAVKPRWSSDVKVRDSPSAINLKPLATPTTSMQRAGTPDRLLRSVSGQSGIPVKSPLGKSAPSPQSGSSCRLSAGRPSASPVTPAGKGKTPMSVKRQSLAVGVGSRMTHEDGEETDKKEQGAESPAARRTARPMSVMDRRRTSLLPTLKQRSPSAAAVAKTKTTPERGTGSASRMGKSVGEGRASAASGRMSSAGERPKWK</sequence>
<accession>E4ZSA1</accession>
<dbReference type="OMA" id="THINNHN"/>
<feature type="region of interest" description="Disordered" evidence="2">
    <location>
        <begin position="122"/>
        <end position="154"/>
    </location>
</feature>
<feature type="compositionally biased region" description="Low complexity" evidence="2">
    <location>
        <begin position="122"/>
        <end position="140"/>
    </location>
</feature>
<evidence type="ECO:0000313" key="3">
    <source>
        <dbReference type="EMBL" id="CBX94281.1"/>
    </source>
</evidence>
<feature type="region of interest" description="Disordered" evidence="2">
    <location>
        <begin position="1"/>
        <end position="44"/>
    </location>
</feature>
<feature type="compositionally biased region" description="Low complexity" evidence="2">
    <location>
        <begin position="377"/>
        <end position="390"/>
    </location>
</feature>
<feature type="region of interest" description="Disordered" evidence="2">
    <location>
        <begin position="264"/>
        <end position="484"/>
    </location>
</feature>
<feature type="compositionally biased region" description="Polar residues" evidence="2">
    <location>
        <begin position="406"/>
        <end position="415"/>
    </location>
</feature>
<evidence type="ECO:0000256" key="2">
    <source>
        <dbReference type="SAM" id="MobiDB-lite"/>
    </source>
</evidence>
<dbReference type="OrthoDB" id="5559380at2759"/>
<feature type="compositionally biased region" description="Polar residues" evidence="2">
    <location>
        <begin position="971"/>
        <end position="992"/>
    </location>
</feature>
<proteinExistence type="predicted"/>
<dbReference type="Pfam" id="PF08580">
    <property type="entry name" value="KAR9"/>
    <property type="match status" value="1"/>
</dbReference>
<dbReference type="PANTHER" id="PTHR37271:SF1">
    <property type="entry name" value="KARYOGAMY PROTEIN KAR9"/>
    <property type="match status" value="1"/>
</dbReference>
<name>E4ZSA1_LEPMJ</name>
<dbReference type="Proteomes" id="UP000002668">
    <property type="component" value="Genome"/>
</dbReference>